<dbReference type="InterPro" id="IPR052174">
    <property type="entry name" value="Flavoredoxin"/>
</dbReference>
<dbReference type="Proteomes" id="UP000266506">
    <property type="component" value="Unassembled WGS sequence"/>
</dbReference>
<evidence type="ECO:0000313" key="5">
    <source>
        <dbReference type="EMBL" id="RIA64121.1"/>
    </source>
</evidence>
<dbReference type="GO" id="GO:0010181">
    <property type="term" value="F:FMN binding"/>
    <property type="evidence" value="ECO:0007669"/>
    <property type="project" value="InterPro"/>
</dbReference>
<comment type="similarity">
    <text evidence="3">Belongs to the flavoredoxin family.</text>
</comment>
<dbReference type="SMART" id="SM00903">
    <property type="entry name" value="Flavin_Reduct"/>
    <property type="match status" value="1"/>
</dbReference>
<comment type="caution">
    <text evidence="5">The sequence shown here is derived from an EMBL/GenBank/DDBJ whole genome shotgun (WGS) entry which is preliminary data.</text>
</comment>
<dbReference type="SUPFAM" id="SSF50475">
    <property type="entry name" value="FMN-binding split barrel"/>
    <property type="match status" value="1"/>
</dbReference>
<dbReference type="OrthoDB" id="9794638at2"/>
<name>A0A397R120_9MOLU</name>
<comment type="cofactor">
    <cofactor evidence="1">
        <name>FMN</name>
        <dbReference type="ChEBI" id="CHEBI:58210"/>
    </cofactor>
</comment>
<dbReference type="PANTHER" id="PTHR43567:SF1">
    <property type="entry name" value="FLAVOREDOXIN"/>
    <property type="match status" value="1"/>
</dbReference>
<dbReference type="EMBL" id="QXEV01000049">
    <property type="protein sequence ID" value="RIA64121.1"/>
    <property type="molecule type" value="Genomic_DNA"/>
</dbReference>
<organism evidence="5 6">
    <name type="scientific">Anaeroplasma bactoclasticum</name>
    <dbReference type="NCBI Taxonomy" id="2088"/>
    <lineage>
        <taxon>Bacteria</taxon>
        <taxon>Bacillati</taxon>
        <taxon>Mycoplasmatota</taxon>
        <taxon>Mollicutes</taxon>
        <taxon>Anaeroplasmatales</taxon>
        <taxon>Anaeroplasmataceae</taxon>
        <taxon>Anaeroplasma</taxon>
    </lineage>
</organism>
<evidence type="ECO:0000259" key="4">
    <source>
        <dbReference type="SMART" id="SM00903"/>
    </source>
</evidence>
<sequence>MRKNFGVKQFLYPMPVFIIGSYDSDGKPNLMNAAWGGITDTDKISIAMSSHKTTDNILKSKAFTVSIGTKEYMEACDYVGLVSGNKDKNKFKKSGFTEVKSEFVNAPVIQELPITLECEFYSYENEVMVGKIINVSCDEKYLGPDGLPDLDKFTPITYDPIHQDYIELGDAVGEAFSIGKEKM</sequence>
<dbReference type="Pfam" id="PF01613">
    <property type="entry name" value="Flavin_Reduct"/>
    <property type="match status" value="1"/>
</dbReference>
<evidence type="ECO:0000313" key="6">
    <source>
        <dbReference type="Proteomes" id="UP000266506"/>
    </source>
</evidence>
<evidence type="ECO:0000256" key="2">
    <source>
        <dbReference type="ARBA" id="ARBA00022630"/>
    </source>
</evidence>
<dbReference type="PANTHER" id="PTHR43567">
    <property type="entry name" value="FLAVOREDOXIN-RELATED-RELATED"/>
    <property type="match status" value="1"/>
</dbReference>
<proteinExistence type="inferred from homology"/>
<dbReference type="AlphaFoldDB" id="A0A397R120"/>
<dbReference type="RefSeq" id="WP_119017056.1">
    <property type="nucleotide sequence ID" value="NZ_QXEV01000049.1"/>
</dbReference>
<protein>
    <submittedName>
        <fullName evidence="5">Flavin reductase (DIM6/NTAB) family NADH-FMN oxidoreductase RutF</fullName>
    </submittedName>
</protein>
<dbReference type="InParanoid" id="A0A397R120"/>
<feature type="domain" description="Flavin reductase like" evidence="4">
    <location>
        <begin position="11"/>
        <end position="158"/>
    </location>
</feature>
<keyword evidence="6" id="KW-1185">Reference proteome</keyword>
<gene>
    <name evidence="5" type="ORF">EI71_02024</name>
</gene>
<dbReference type="InterPro" id="IPR002563">
    <property type="entry name" value="Flavin_Rdtase-like_dom"/>
</dbReference>
<evidence type="ECO:0000256" key="1">
    <source>
        <dbReference type="ARBA" id="ARBA00001917"/>
    </source>
</evidence>
<dbReference type="Gene3D" id="2.30.110.10">
    <property type="entry name" value="Electron Transport, Fmn-binding Protein, Chain A"/>
    <property type="match status" value="1"/>
</dbReference>
<keyword evidence="2" id="KW-0285">Flavoprotein</keyword>
<dbReference type="InterPro" id="IPR012349">
    <property type="entry name" value="Split_barrel_FMN-bd"/>
</dbReference>
<dbReference type="GO" id="GO:0016646">
    <property type="term" value="F:oxidoreductase activity, acting on the CH-NH group of donors, NAD or NADP as acceptor"/>
    <property type="evidence" value="ECO:0007669"/>
    <property type="project" value="UniProtKB-ARBA"/>
</dbReference>
<evidence type="ECO:0000256" key="3">
    <source>
        <dbReference type="ARBA" id="ARBA00038054"/>
    </source>
</evidence>
<accession>A0A397R120</accession>
<reference evidence="5 6" key="1">
    <citation type="submission" date="2018-08" db="EMBL/GenBank/DDBJ databases">
        <title>Genomic Encyclopedia of Archaeal and Bacterial Type Strains, Phase II (KMG-II): from individual species to whole genera.</title>
        <authorList>
            <person name="Goeker M."/>
        </authorList>
    </citation>
    <scope>NUCLEOTIDE SEQUENCE [LARGE SCALE GENOMIC DNA]</scope>
    <source>
        <strain evidence="5 6">ATCC 27112</strain>
    </source>
</reference>